<name>A0A453MY54_AEGTS</name>
<keyword evidence="1" id="KW-0812">Transmembrane</keyword>
<keyword evidence="1" id="KW-1133">Transmembrane helix</keyword>
<reference evidence="3" key="2">
    <citation type="journal article" date="2017" name="Nat. Plants">
        <title>The Aegilops tauschii genome reveals multiple impacts of transposons.</title>
        <authorList>
            <person name="Zhao G."/>
            <person name="Zou C."/>
            <person name="Li K."/>
            <person name="Wang K."/>
            <person name="Li T."/>
            <person name="Gao L."/>
            <person name="Zhang X."/>
            <person name="Wang H."/>
            <person name="Yang Z."/>
            <person name="Liu X."/>
            <person name="Jiang W."/>
            <person name="Mao L."/>
            <person name="Kong X."/>
            <person name="Jiao Y."/>
            <person name="Jia J."/>
        </authorList>
    </citation>
    <scope>NUCLEOTIDE SEQUENCE [LARGE SCALE GENOMIC DNA]</scope>
    <source>
        <strain evidence="3">cv. AL8/78</strain>
    </source>
</reference>
<organism evidence="2 3">
    <name type="scientific">Aegilops tauschii subsp. strangulata</name>
    <name type="common">Goatgrass</name>
    <dbReference type="NCBI Taxonomy" id="200361"/>
    <lineage>
        <taxon>Eukaryota</taxon>
        <taxon>Viridiplantae</taxon>
        <taxon>Streptophyta</taxon>
        <taxon>Embryophyta</taxon>
        <taxon>Tracheophyta</taxon>
        <taxon>Spermatophyta</taxon>
        <taxon>Magnoliopsida</taxon>
        <taxon>Liliopsida</taxon>
        <taxon>Poales</taxon>
        <taxon>Poaceae</taxon>
        <taxon>BOP clade</taxon>
        <taxon>Pooideae</taxon>
        <taxon>Triticodae</taxon>
        <taxon>Triticeae</taxon>
        <taxon>Triticinae</taxon>
        <taxon>Aegilops</taxon>
    </lineage>
</organism>
<feature type="transmembrane region" description="Helical" evidence="1">
    <location>
        <begin position="20"/>
        <end position="41"/>
    </location>
</feature>
<protein>
    <submittedName>
        <fullName evidence="2">Uncharacterized protein</fullName>
    </submittedName>
</protein>
<reference evidence="2" key="4">
    <citation type="submission" date="2019-03" db="UniProtKB">
        <authorList>
            <consortium name="EnsemblPlants"/>
        </authorList>
    </citation>
    <scope>IDENTIFICATION</scope>
</reference>
<dbReference type="EnsemblPlants" id="AET6Gv20145000.1">
    <property type="protein sequence ID" value="AET6Gv20145000.1"/>
    <property type="gene ID" value="AET6Gv20145000"/>
</dbReference>
<evidence type="ECO:0000313" key="2">
    <source>
        <dbReference type="EnsemblPlants" id="AET6Gv20145000.1"/>
    </source>
</evidence>
<reference evidence="3" key="1">
    <citation type="journal article" date="2014" name="Science">
        <title>Ancient hybridizations among the ancestral genomes of bread wheat.</title>
        <authorList>
            <consortium name="International Wheat Genome Sequencing Consortium,"/>
            <person name="Marcussen T."/>
            <person name="Sandve S.R."/>
            <person name="Heier L."/>
            <person name="Spannagl M."/>
            <person name="Pfeifer M."/>
            <person name="Jakobsen K.S."/>
            <person name="Wulff B.B."/>
            <person name="Steuernagel B."/>
            <person name="Mayer K.F."/>
            <person name="Olsen O.A."/>
        </authorList>
    </citation>
    <scope>NUCLEOTIDE SEQUENCE [LARGE SCALE GENOMIC DNA]</scope>
    <source>
        <strain evidence="3">cv. AL8/78</strain>
    </source>
</reference>
<feature type="transmembrane region" description="Helical" evidence="1">
    <location>
        <begin position="48"/>
        <end position="65"/>
    </location>
</feature>
<dbReference type="Gramene" id="AET6Gv20145000.1">
    <property type="protein sequence ID" value="AET6Gv20145000.1"/>
    <property type="gene ID" value="AET6Gv20145000"/>
</dbReference>
<evidence type="ECO:0000256" key="1">
    <source>
        <dbReference type="SAM" id="Phobius"/>
    </source>
</evidence>
<proteinExistence type="predicted"/>
<keyword evidence="1" id="KW-0472">Membrane</keyword>
<sequence length="66" mass="7950">FLSDYVPCCRAGDLDVESMLMSHVECFFVVQFYLFLVLFVSDSTEMRPVLFCYWPWYAFFLFSLYD</sequence>
<accession>A0A453MY54</accession>
<keyword evidence="3" id="KW-1185">Reference proteome</keyword>
<evidence type="ECO:0000313" key="3">
    <source>
        <dbReference type="Proteomes" id="UP000015105"/>
    </source>
</evidence>
<reference evidence="2" key="5">
    <citation type="journal article" date="2021" name="G3 (Bethesda)">
        <title>Aegilops tauschii genome assembly Aet v5.0 features greater sequence contiguity and improved annotation.</title>
        <authorList>
            <person name="Wang L."/>
            <person name="Zhu T."/>
            <person name="Rodriguez J.C."/>
            <person name="Deal K.R."/>
            <person name="Dubcovsky J."/>
            <person name="McGuire P.E."/>
            <person name="Lux T."/>
            <person name="Spannagl M."/>
            <person name="Mayer K.F.X."/>
            <person name="Baldrich P."/>
            <person name="Meyers B.C."/>
            <person name="Huo N."/>
            <person name="Gu Y.Q."/>
            <person name="Zhou H."/>
            <person name="Devos K.M."/>
            <person name="Bennetzen J.L."/>
            <person name="Unver T."/>
            <person name="Budak H."/>
            <person name="Gulick P.J."/>
            <person name="Galiba G."/>
            <person name="Kalapos B."/>
            <person name="Nelson D.R."/>
            <person name="Li P."/>
            <person name="You F.M."/>
            <person name="Luo M.C."/>
            <person name="Dvorak J."/>
        </authorList>
    </citation>
    <scope>NUCLEOTIDE SEQUENCE [LARGE SCALE GENOMIC DNA]</scope>
    <source>
        <strain evidence="2">cv. AL8/78</strain>
    </source>
</reference>
<reference evidence="2" key="3">
    <citation type="journal article" date="2017" name="Nature">
        <title>Genome sequence of the progenitor of the wheat D genome Aegilops tauschii.</title>
        <authorList>
            <person name="Luo M.C."/>
            <person name="Gu Y.Q."/>
            <person name="Puiu D."/>
            <person name="Wang H."/>
            <person name="Twardziok S.O."/>
            <person name="Deal K.R."/>
            <person name="Huo N."/>
            <person name="Zhu T."/>
            <person name="Wang L."/>
            <person name="Wang Y."/>
            <person name="McGuire P.E."/>
            <person name="Liu S."/>
            <person name="Long H."/>
            <person name="Ramasamy R.K."/>
            <person name="Rodriguez J.C."/>
            <person name="Van S.L."/>
            <person name="Yuan L."/>
            <person name="Wang Z."/>
            <person name="Xia Z."/>
            <person name="Xiao L."/>
            <person name="Anderson O.D."/>
            <person name="Ouyang S."/>
            <person name="Liang Y."/>
            <person name="Zimin A.V."/>
            <person name="Pertea G."/>
            <person name="Qi P."/>
            <person name="Bennetzen J.L."/>
            <person name="Dai X."/>
            <person name="Dawson M.W."/>
            <person name="Muller H.G."/>
            <person name="Kugler K."/>
            <person name="Rivarola-Duarte L."/>
            <person name="Spannagl M."/>
            <person name="Mayer K.F.X."/>
            <person name="Lu F.H."/>
            <person name="Bevan M.W."/>
            <person name="Leroy P."/>
            <person name="Li P."/>
            <person name="You F.M."/>
            <person name="Sun Q."/>
            <person name="Liu Z."/>
            <person name="Lyons E."/>
            <person name="Wicker T."/>
            <person name="Salzberg S.L."/>
            <person name="Devos K.M."/>
            <person name="Dvorak J."/>
        </authorList>
    </citation>
    <scope>NUCLEOTIDE SEQUENCE [LARGE SCALE GENOMIC DNA]</scope>
    <source>
        <strain evidence="2">cv. AL8/78</strain>
    </source>
</reference>
<dbReference type="AlphaFoldDB" id="A0A453MY54"/>
<dbReference type="Proteomes" id="UP000015105">
    <property type="component" value="Chromosome 6D"/>
</dbReference>